<dbReference type="InterPro" id="IPR027417">
    <property type="entry name" value="P-loop_NTPase"/>
</dbReference>
<proteinExistence type="inferred from homology"/>
<keyword evidence="5" id="KW-1185">Reference proteome</keyword>
<sequence length="332" mass="37971">MAQTPSIPKYLQEDDIPQECRDLIPSLPREDGWVGSSLHLYQGFWISTSHLKGVLACQRHFRARDTDILLITTPKSGSTWLKALLFALLNRAKFSGSSKLQHPLLRQNPHDLLPFLEFQLYFLEDAPDLASLPSPRLFATHLPYQSLPQSVRDSKCKLVYLCRNPKDTFISLWHFTNKARPKDKGDNCLQESLDKFCRGVSLCGPYWDHVLGYHRVSSEIPERALFLKFEDMKEDPHPQLKRLAEFMGCPFSEEETRHGAVEEILRLCSFDNLSALEVNKSGKLASGEETESFFRRGDVGDWVNFLNVEMADRIDQVTEEKLHGSGLKFSCV</sequence>
<organism evidence="5 6">
    <name type="scientific">Rhodamnia argentea</name>
    <dbReference type="NCBI Taxonomy" id="178133"/>
    <lineage>
        <taxon>Eukaryota</taxon>
        <taxon>Viridiplantae</taxon>
        <taxon>Streptophyta</taxon>
        <taxon>Embryophyta</taxon>
        <taxon>Tracheophyta</taxon>
        <taxon>Spermatophyta</taxon>
        <taxon>Magnoliopsida</taxon>
        <taxon>eudicotyledons</taxon>
        <taxon>Gunneridae</taxon>
        <taxon>Pentapetalae</taxon>
        <taxon>rosids</taxon>
        <taxon>malvids</taxon>
        <taxon>Myrtales</taxon>
        <taxon>Myrtaceae</taxon>
        <taxon>Myrtoideae</taxon>
        <taxon>Myrteae</taxon>
        <taxon>Australasian group</taxon>
        <taxon>Rhodamnia</taxon>
    </lineage>
</organism>
<comment type="similarity">
    <text evidence="1 3">Belongs to the sulfotransferase 1 family.</text>
</comment>
<dbReference type="KEGG" id="rarg:115756195"/>
<evidence type="ECO:0000256" key="3">
    <source>
        <dbReference type="RuleBase" id="RU361155"/>
    </source>
</evidence>
<name>A0A8B8QZI5_9MYRT</name>
<dbReference type="PANTHER" id="PTHR11783">
    <property type="entry name" value="SULFOTRANSFERASE SULT"/>
    <property type="match status" value="1"/>
</dbReference>
<dbReference type="GO" id="GO:0008146">
    <property type="term" value="F:sulfotransferase activity"/>
    <property type="evidence" value="ECO:0007669"/>
    <property type="project" value="InterPro"/>
</dbReference>
<dbReference type="RefSeq" id="XP_030551753.1">
    <property type="nucleotide sequence ID" value="XM_030695893.2"/>
</dbReference>
<evidence type="ECO:0000313" key="5">
    <source>
        <dbReference type="Proteomes" id="UP000827889"/>
    </source>
</evidence>
<dbReference type="EC" id="2.8.2.-" evidence="3"/>
<evidence type="ECO:0000256" key="1">
    <source>
        <dbReference type="ARBA" id="ARBA00005771"/>
    </source>
</evidence>
<protein>
    <recommendedName>
        <fullName evidence="3">Sulfotransferase</fullName>
        <ecNumber evidence="3">2.8.2.-</ecNumber>
    </recommendedName>
</protein>
<evidence type="ECO:0000256" key="2">
    <source>
        <dbReference type="ARBA" id="ARBA00022679"/>
    </source>
</evidence>
<dbReference type="Proteomes" id="UP000827889">
    <property type="component" value="Chromosome 6"/>
</dbReference>
<dbReference type="AlphaFoldDB" id="A0A8B8QZI5"/>
<dbReference type="InterPro" id="IPR000863">
    <property type="entry name" value="Sulfotransferase_dom"/>
</dbReference>
<feature type="domain" description="Sulfotransferase" evidence="4">
    <location>
        <begin position="65"/>
        <end position="326"/>
    </location>
</feature>
<evidence type="ECO:0000313" key="6">
    <source>
        <dbReference type="RefSeq" id="XP_030551753.1"/>
    </source>
</evidence>
<dbReference type="Gene3D" id="3.40.50.300">
    <property type="entry name" value="P-loop containing nucleotide triphosphate hydrolases"/>
    <property type="match status" value="1"/>
</dbReference>
<dbReference type="GeneID" id="115756195"/>
<dbReference type="Pfam" id="PF00685">
    <property type="entry name" value="Sulfotransfer_1"/>
    <property type="match status" value="1"/>
</dbReference>
<gene>
    <name evidence="6" type="primary">LOC115756195</name>
</gene>
<dbReference type="SUPFAM" id="SSF52540">
    <property type="entry name" value="P-loop containing nucleoside triphosphate hydrolases"/>
    <property type="match status" value="1"/>
</dbReference>
<accession>A0A8B8QZI5</accession>
<keyword evidence="2 3" id="KW-0808">Transferase</keyword>
<dbReference type="OrthoDB" id="205623at2759"/>
<evidence type="ECO:0000259" key="4">
    <source>
        <dbReference type="Pfam" id="PF00685"/>
    </source>
</evidence>
<reference evidence="6" key="1">
    <citation type="submission" date="2025-08" db="UniProtKB">
        <authorList>
            <consortium name="RefSeq"/>
        </authorList>
    </citation>
    <scope>IDENTIFICATION</scope>
    <source>
        <tissue evidence="6">Leaf</tissue>
    </source>
</reference>